<dbReference type="GO" id="GO:0005771">
    <property type="term" value="C:multivesicular body"/>
    <property type="evidence" value="ECO:0007669"/>
    <property type="project" value="TreeGrafter"/>
</dbReference>
<feature type="region of interest" description="Disordered" evidence="3">
    <location>
        <begin position="552"/>
        <end position="591"/>
    </location>
</feature>
<evidence type="ECO:0008006" key="6">
    <source>
        <dbReference type="Google" id="ProtNLM"/>
    </source>
</evidence>
<keyword evidence="5" id="KW-1185">Reference proteome</keyword>
<dbReference type="AlphaFoldDB" id="A0A8J9V575"/>
<feature type="coiled-coil region" evidence="2">
    <location>
        <begin position="278"/>
        <end position="312"/>
    </location>
</feature>
<dbReference type="GO" id="GO:0009898">
    <property type="term" value="C:cytoplasmic side of plasma membrane"/>
    <property type="evidence" value="ECO:0007669"/>
    <property type="project" value="TreeGrafter"/>
</dbReference>
<feature type="region of interest" description="Disordered" evidence="3">
    <location>
        <begin position="382"/>
        <end position="417"/>
    </location>
</feature>
<dbReference type="GO" id="GO:0006900">
    <property type="term" value="P:vesicle budding from membrane"/>
    <property type="evidence" value="ECO:0007669"/>
    <property type="project" value="TreeGrafter"/>
</dbReference>
<gene>
    <name evidence="4" type="ORF">BINO364_LOCUS15396</name>
</gene>
<dbReference type="Gene3D" id="6.10.140.1230">
    <property type="match status" value="1"/>
</dbReference>
<dbReference type="GO" id="GO:0032511">
    <property type="term" value="P:late endosome to vacuole transport via multivesicular body sorting pathway"/>
    <property type="evidence" value="ECO:0007669"/>
    <property type="project" value="TreeGrafter"/>
</dbReference>
<sequence>MGLADCGIPEEKLPPCWSDDVRMNALFAPFRLKSANPESWEMKMKFWSDMVRQWCRFKVDPIVSAADVRFVFQRRGRTAACIDIVIEEMYSSGELSPMSKYQQILYNGPEGWVKWGARLAFRPAAFALTAVTSLLPARQVMDSNGLPKASIDPTQRFVLESAVREQATDLLNSFPPGAERIGTIEELMRTCGYTNKEVFEVLLGYLVSQGMCVKSGDVVKLAEPNKKVTPVSELDEALVKLMSAETRLSADATRLSRDVSVADGEARAAMKLGNKVMAKNYLRRKLRAQQRLEKCEAALENIKELLQQTRNTDINNVVVDTYRKSSQAMKQSMKEGGLEEDAVFDTMDELKEVMESYNEVEKALSGNIDDLDTTDLEQELSDLLSGSGNTGGTPGKAKEKTPQPNLPSPPSTLPQGKRERDFVFDGEEQMLAELNNLGVEDGPRAALAEALEASLKSKPKEEKEKPSQAWYPPSSESLSSTSQTWSSELDETLANMAKEYVELRQDDRIHPGQSLNVDFTTPPRHYGNEFQVRDHNEGDGVWLYSSRDEFSASTSYSNSDSPGKNSTKFQMAPGGERKKADPWPRDDSVEDLEDRLKNLRGLNL</sequence>
<name>A0A8J9V575_9NEOP</name>
<feature type="region of interest" description="Disordered" evidence="3">
    <location>
        <begin position="504"/>
        <end position="532"/>
    </location>
</feature>
<reference evidence="4" key="1">
    <citation type="submission" date="2021-12" db="EMBL/GenBank/DDBJ databases">
        <authorList>
            <person name="Martin H S."/>
        </authorList>
    </citation>
    <scope>NUCLEOTIDE SEQUENCE</scope>
</reference>
<feature type="compositionally biased region" description="Low complexity" evidence="3">
    <location>
        <begin position="474"/>
        <end position="486"/>
    </location>
</feature>
<keyword evidence="2" id="KW-0175">Coiled coil</keyword>
<feature type="compositionally biased region" description="Basic and acidic residues" evidence="3">
    <location>
        <begin position="575"/>
        <end position="587"/>
    </location>
</feature>
<dbReference type="EMBL" id="OV170228">
    <property type="protein sequence ID" value="CAH0730414.1"/>
    <property type="molecule type" value="Genomic_DNA"/>
</dbReference>
<evidence type="ECO:0000256" key="2">
    <source>
        <dbReference type="SAM" id="Coils"/>
    </source>
</evidence>
<dbReference type="GO" id="GO:0000815">
    <property type="term" value="C:ESCRT III complex"/>
    <property type="evidence" value="ECO:0007669"/>
    <property type="project" value="TreeGrafter"/>
</dbReference>
<evidence type="ECO:0000313" key="4">
    <source>
        <dbReference type="EMBL" id="CAH0730414.1"/>
    </source>
</evidence>
<evidence type="ECO:0000256" key="3">
    <source>
        <dbReference type="SAM" id="MobiDB-lite"/>
    </source>
</evidence>
<accession>A0A8J9V575</accession>
<protein>
    <recommendedName>
        <fullName evidence="6">Charged multivesicular body protein 7</fullName>
    </recommendedName>
</protein>
<dbReference type="InterPro" id="IPR005024">
    <property type="entry name" value="Snf7_fam"/>
</dbReference>
<feature type="region of interest" description="Disordered" evidence="3">
    <location>
        <begin position="455"/>
        <end position="486"/>
    </location>
</feature>
<feature type="non-terminal residue" evidence="4">
    <location>
        <position position="604"/>
    </location>
</feature>
<dbReference type="OrthoDB" id="10250120at2759"/>
<evidence type="ECO:0000256" key="1">
    <source>
        <dbReference type="ARBA" id="ARBA00006190"/>
    </source>
</evidence>
<dbReference type="Pfam" id="PF25880">
    <property type="entry name" value="WHD_CHMP7_1st"/>
    <property type="match status" value="1"/>
</dbReference>
<feature type="compositionally biased region" description="Polar residues" evidence="3">
    <location>
        <begin position="552"/>
        <end position="569"/>
    </location>
</feature>
<dbReference type="PANTHER" id="PTHR22761">
    <property type="entry name" value="CHARGED MULTIVESICULAR BODY PROTEIN"/>
    <property type="match status" value="1"/>
</dbReference>
<evidence type="ECO:0000313" key="5">
    <source>
        <dbReference type="Proteomes" id="UP000838878"/>
    </source>
</evidence>
<proteinExistence type="inferred from homology"/>
<comment type="similarity">
    <text evidence="1">Belongs to the SNF7 family.</text>
</comment>
<dbReference type="PANTHER" id="PTHR22761:SF21">
    <property type="entry name" value="CHARGED MULTIVESICULAR BODY PROTEIN 7"/>
    <property type="match status" value="1"/>
</dbReference>
<organism evidence="4 5">
    <name type="scientific">Brenthis ino</name>
    <name type="common">lesser marbled fritillary</name>
    <dbReference type="NCBI Taxonomy" id="405034"/>
    <lineage>
        <taxon>Eukaryota</taxon>
        <taxon>Metazoa</taxon>
        <taxon>Ecdysozoa</taxon>
        <taxon>Arthropoda</taxon>
        <taxon>Hexapoda</taxon>
        <taxon>Insecta</taxon>
        <taxon>Pterygota</taxon>
        <taxon>Neoptera</taxon>
        <taxon>Endopterygota</taxon>
        <taxon>Lepidoptera</taxon>
        <taxon>Glossata</taxon>
        <taxon>Ditrysia</taxon>
        <taxon>Papilionoidea</taxon>
        <taxon>Nymphalidae</taxon>
        <taxon>Heliconiinae</taxon>
        <taxon>Argynnini</taxon>
        <taxon>Brenthis</taxon>
    </lineage>
</organism>
<dbReference type="Pfam" id="PF03357">
    <property type="entry name" value="Snf7"/>
    <property type="match status" value="1"/>
</dbReference>
<dbReference type="Proteomes" id="UP000838878">
    <property type="component" value="Chromosome 8"/>
</dbReference>